<evidence type="ECO:0000256" key="2">
    <source>
        <dbReference type="SAM" id="Phobius"/>
    </source>
</evidence>
<reference evidence="3" key="1">
    <citation type="journal article" date="2014" name="Front. Microbiol.">
        <title>High frequency of phylogenetically diverse reductive dehalogenase-homologous genes in deep subseafloor sedimentary metagenomes.</title>
        <authorList>
            <person name="Kawai M."/>
            <person name="Futagami T."/>
            <person name="Toyoda A."/>
            <person name="Takaki Y."/>
            <person name="Nishi S."/>
            <person name="Hori S."/>
            <person name="Arai W."/>
            <person name="Tsubouchi T."/>
            <person name="Morono Y."/>
            <person name="Uchiyama I."/>
            <person name="Ito T."/>
            <person name="Fujiyama A."/>
            <person name="Inagaki F."/>
            <person name="Takami H."/>
        </authorList>
    </citation>
    <scope>NUCLEOTIDE SEQUENCE</scope>
    <source>
        <strain evidence="3">Expedition CK06-06</strain>
    </source>
</reference>
<feature type="region of interest" description="Disordered" evidence="1">
    <location>
        <begin position="45"/>
        <end position="81"/>
    </location>
</feature>
<dbReference type="EMBL" id="BARW01037668">
    <property type="protein sequence ID" value="GAJ17277.1"/>
    <property type="molecule type" value="Genomic_DNA"/>
</dbReference>
<gene>
    <name evidence="3" type="ORF">S12H4_58079</name>
</gene>
<proteinExistence type="predicted"/>
<keyword evidence="2" id="KW-0472">Membrane</keyword>
<evidence type="ECO:0000313" key="3">
    <source>
        <dbReference type="EMBL" id="GAJ17277.1"/>
    </source>
</evidence>
<keyword evidence="2" id="KW-0812">Transmembrane</keyword>
<protein>
    <submittedName>
        <fullName evidence="3">Uncharacterized protein</fullName>
    </submittedName>
</protein>
<keyword evidence="2" id="KW-1133">Transmembrane helix</keyword>
<organism evidence="3">
    <name type="scientific">marine sediment metagenome</name>
    <dbReference type="NCBI Taxonomy" id="412755"/>
    <lineage>
        <taxon>unclassified sequences</taxon>
        <taxon>metagenomes</taxon>
        <taxon>ecological metagenomes</taxon>
    </lineage>
</organism>
<comment type="caution">
    <text evidence="3">The sequence shown here is derived from an EMBL/GenBank/DDBJ whole genome shotgun (WGS) entry which is preliminary data.</text>
</comment>
<accession>X1VGF5</accession>
<sequence length="81" mass="9359">MESCKGTCIAKPTNSMWIWGVLILIIVAAGAAFFFWKMKKKQSKEVSPKKELKHRTEKFENRMSPKEYPEAPEVTKKLTNI</sequence>
<dbReference type="AlphaFoldDB" id="X1VGF5"/>
<name>X1VGF5_9ZZZZ</name>
<feature type="transmembrane region" description="Helical" evidence="2">
    <location>
        <begin position="16"/>
        <end position="36"/>
    </location>
</feature>
<evidence type="ECO:0000256" key="1">
    <source>
        <dbReference type="SAM" id="MobiDB-lite"/>
    </source>
</evidence>
<feature type="compositionally biased region" description="Basic and acidic residues" evidence="1">
    <location>
        <begin position="57"/>
        <end position="81"/>
    </location>
</feature>